<name>A0A8X6TU50_NEPPI</name>
<feature type="compositionally biased region" description="Basic and acidic residues" evidence="3">
    <location>
        <begin position="174"/>
        <end position="189"/>
    </location>
</feature>
<feature type="compositionally biased region" description="Basic and acidic residues" evidence="3">
    <location>
        <begin position="30"/>
        <end position="48"/>
    </location>
</feature>
<evidence type="ECO:0000256" key="2">
    <source>
        <dbReference type="ARBA" id="ARBA00022553"/>
    </source>
</evidence>
<accession>A0A8X6TU50</accession>
<reference evidence="4" key="1">
    <citation type="submission" date="2020-08" db="EMBL/GenBank/DDBJ databases">
        <title>Multicomponent nature underlies the extraordinary mechanical properties of spider dragline silk.</title>
        <authorList>
            <person name="Kono N."/>
            <person name="Nakamura H."/>
            <person name="Mori M."/>
            <person name="Yoshida Y."/>
            <person name="Ohtoshi R."/>
            <person name="Malay A.D."/>
            <person name="Moran D.A.P."/>
            <person name="Tomita M."/>
            <person name="Numata K."/>
            <person name="Arakawa K."/>
        </authorList>
    </citation>
    <scope>NUCLEOTIDE SEQUENCE</scope>
</reference>
<keyword evidence="5" id="KW-1185">Reference proteome</keyword>
<evidence type="ECO:0000313" key="4">
    <source>
        <dbReference type="EMBL" id="GFT56637.1"/>
    </source>
</evidence>
<dbReference type="InterPro" id="IPR007998">
    <property type="entry name" value="DUF719"/>
</dbReference>
<evidence type="ECO:0000256" key="3">
    <source>
        <dbReference type="SAM" id="MobiDB-lite"/>
    </source>
</evidence>
<gene>
    <name evidence="4" type="primary">FAM114A2</name>
    <name evidence="4" type="ORF">NPIL_331651</name>
</gene>
<organism evidence="4 5">
    <name type="scientific">Nephila pilipes</name>
    <name type="common">Giant wood spider</name>
    <name type="synonym">Nephila maculata</name>
    <dbReference type="NCBI Taxonomy" id="299642"/>
    <lineage>
        <taxon>Eukaryota</taxon>
        <taxon>Metazoa</taxon>
        <taxon>Ecdysozoa</taxon>
        <taxon>Arthropoda</taxon>
        <taxon>Chelicerata</taxon>
        <taxon>Arachnida</taxon>
        <taxon>Araneae</taxon>
        <taxon>Araneomorphae</taxon>
        <taxon>Entelegynae</taxon>
        <taxon>Araneoidea</taxon>
        <taxon>Nephilidae</taxon>
        <taxon>Nephila</taxon>
    </lineage>
</organism>
<feature type="compositionally biased region" description="Basic and acidic residues" evidence="3">
    <location>
        <begin position="96"/>
        <end position="116"/>
    </location>
</feature>
<dbReference type="EMBL" id="BMAW01066857">
    <property type="protein sequence ID" value="GFT56637.1"/>
    <property type="molecule type" value="Genomic_DNA"/>
</dbReference>
<evidence type="ECO:0000313" key="5">
    <source>
        <dbReference type="Proteomes" id="UP000887013"/>
    </source>
</evidence>
<dbReference type="Proteomes" id="UP000887013">
    <property type="component" value="Unassembled WGS sequence"/>
</dbReference>
<sequence length="629" mass="70074">MSGSDSDLDFESADEDAEFALALKNKTVHQKLDSKDTSFESTTVKDDQSAAVCGDNEEKNKCVTHFTTMPNEQLSIDVKDKVNISERVQTHFAESEKKELTACERSDIDGTDERNSEIIAVTIPAKNTSESKSAETNDSSLSISDQKINMPESKSDPNIDVSVPKPHENINTSKVERKDEESTTNKEKQRVVLRLEKKLNEKKLKELPAEREKASDLINILHDENGKKQSSWGFSSWGSSLLSSAASSVSTFSSQVSQGIGTVLETVENTLGAPPPEELAITLNEKKASTKSDENVKEENEERVSLLPDVSSWTKALENTGSKVIMGGLDTLEFIGKKTINILTEGDPGLRNKRAAFSGAANLSEMLRELKARADEQNQQNGSEDIDNVHYSQIFDEKQGLVHLEALEMLSKQSQAKFQRLLMRHSKNSDVKKRLEEIKAICENIPSLDDPSECENFEDFEAVFKKYTLELSLPLNVENIINTQRQINKVICNYENVSEDSESSPKEIFQSGVCSLAEFTAQCIEIFQKVAELILVQSNLETDLEHYATNLTGLTTVMCIEVNNVSSRFHKCLETTAENFLKNGISEKIDINTLATNLYVEASNSNNYIQDAYQMLVPVLQVRLLDALD</sequence>
<keyword evidence="2" id="KW-0597">Phosphoprotein</keyword>
<evidence type="ECO:0000256" key="1">
    <source>
        <dbReference type="ARBA" id="ARBA00006903"/>
    </source>
</evidence>
<protein>
    <submittedName>
        <fullName evidence="4">Protein FAM114A2</fullName>
    </submittedName>
</protein>
<feature type="region of interest" description="Disordered" evidence="3">
    <location>
        <begin position="29"/>
        <end position="51"/>
    </location>
</feature>
<dbReference type="AlphaFoldDB" id="A0A8X6TU50"/>
<dbReference type="PANTHER" id="PTHR12842:SF6">
    <property type="entry name" value="FI01459P"/>
    <property type="match status" value="1"/>
</dbReference>
<comment type="caution">
    <text evidence="4">The sequence shown here is derived from an EMBL/GenBank/DDBJ whole genome shotgun (WGS) entry which is preliminary data.</text>
</comment>
<dbReference type="PANTHER" id="PTHR12842">
    <property type="entry name" value="FI01459P"/>
    <property type="match status" value="1"/>
</dbReference>
<dbReference type="OrthoDB" id="5597648at2759"/>
<feature type="region of interest" description="Disordered" evidence="3">
    <location>
        <begin position="96"/>
        <end position="189"/>
    </location>
</feature>
<dbReference type="Pfam" id="PF05334">
    <property type="entry name" value="DUF719"/>
    <property type="match status" value="1"/>
</dbReference>
<feature type="compositionally biased region" description="Polar residues" evidence="3">
    <location>
        <begin position="125"/>
        <end position="147"/>
    </location>
</feature>
<comment type="similarity">
    <text evidence="1">Belongs to the FAM114 family.</text>
</comment>
<proteinExistence type="inferred from homology"/>